<gene>
    <name evidence="1" type="ORF">BpHYR1_041520</name>
</gene>
<dbReference type="Proteomes" id="UP000276133">
    <property type="component" value="Unassembled WGS sequence"/>
</dbReference>
<keyword evidence="2" id="KW-1185">Reference proteome</keyword>
<dbReference type="AlphaFoldDB" id="A0A3M7S3T8"/>
<comment type="caution">
    <text evidence="1">The sequence shown here is derived from an EMBL/GenBank/DDBJ whole genome shotgun (WGS) entry which is preliminary data.</text>
</comment>
<evidence type="ECO:0000313" key="2">
    <source>
        <dbReference type="Proteomes" id="UP000276133"/>
    </source>
</evidence>
<proteinExistence type="predicted"/>
<accession>A0A3M7S3T8</accession>
<dbReference type="EMBL" id="REGN01002088">
    <property type="protein sequence ID" value="RNA30432.1"/>
    <property type="molecule type" value="Genomic_DNA"/>
</dbReference>
<evidence type="ECO:0000313" key="1">
    <source>
        <dbReference type="EMBL" id="RNA30432.1"/>
    </source>
</evidence>
<reference evidence="1 2" key="1">
    <citation type="journal article" date="2018" name="Sci. Rep.">
        <title>Genomic signatures of local adaptation to the degree of environmental predictability in rotifers.</title>
        <authorList>
            <person name="Franch-Gras L."/>
            <person name="Hahn C."/>
            <person name="Garcia-Roger E.M."/>
            <person name="Carmona M.J."/>
            <person name="Serra M."/>
            <person name="Gomez A."/>
        </authorList>
    </citation>
    <scope>NUCLEOTIDE SEQUENCE [LARGE SCALE GENOMIC DNA]</scope>
    <source>
        <strain evidence="1">HYR1</strain>
    </source>
</reference>
<sequence>MLDHCVSKRIFSKLWFIRIFVSNKLVMLSLNARFHSIVFDDGGLRIQSFGRLNKKNKFLKFIKFVFLKRRTKLKSTILINEFPKELEIMID</sequence>
<organism evidence="1 2">
    <name type="scientific">Brachionus plicatilis</name>
    <name type="common">Marine rotifer</name>
    <name type="synonym">Brachionus muelleri</name>
    <dbReference type="NCBI Taxonomy" id="10195"/>
    <lineage>
        <taxon>Eukaryota</taxon>
        <taxon>Metazoa</taxon>
        <taxon>Spiralia</taxon>
        <taxon>Gnathifera</taxon>
        <taxon>Rotifera</taxon>
        <taxon>Eurotatoria</taxon>
        <taxon>Monogononta</taxon>
        <taxon>Pseudotrocha</taxon>
        <taxon>Ploima</taxon>
        <taxon>Brachionidae</taxon>
        <taxon>Brachionus</taxon>
    </lineage>
</organism>
<name>A0A3M7S3T8_BRAPC</name>
<protein>
    <submittedName>
        <fullName evidence="1">Uncharacterized protein</fullName>
    </submittedName>
</protein>